<feature type="transmembrane region" description="Helical" evidence="2">
    <location>
        <begin position="9"/>
        <end position="26"/>
    </location>
</feature>
<accession>A0A1U7DBR5</accession>
<sequence length="250" mass="25807">MMDGACKRNCWIGAGVVGLVVALFALGAHKGIVAAILLGVLTAALLGALLVWMVCAPVPKLAPRKPSAPEAAPSSNAAAAAPLAQAAPEPAAEASAPKTADEVAPDSAPAPETGESASVVKPSKPLPGEADLDSRKGSWRYEPDATTGDDTVEAEGSKPEALSAPREGGADDLKEIKGVGPKLETLLHEHGIFHFEQIAGWGAEEVAWMDANLQGFRGRVSRDDWVGQAKILAAGSETEFSQRVDDGEVY</sequence>
<evidence type="ECO:0000256" key="2">
    <source>
        <dbReference type="SAM" id="Phobius"/>
    </source>
</evidence>
<organism evidence="3 4">
    <name type="scientific">Salipiger profundus</name>
    <dbReference type="NCBI Taxonomy" id="1229727"/>
    <lineage>
        <taxon>Bacteria</taxon>
        <taxon>Pseudomonadati</taxon>
        <taxon>Pseudomonadota</taxon>
        <taxon>Alphaproteobacteria</taxon>
        <taxon>Rhodobacterales</taxon>
        <taxon>Roseobacteraceae</taxon>
        <taxon>Salipiger</taxon>
    </lineage>
</organism>
<dbReference type="AlphaFoldDB" id="A0A1U7DBR5"/>
<dbReference type="EMBL" id="CP014796">
    <property type="protein sequence ID" value="APX25579.1"/>
    <property type="molecule type" value="Genomic_DNA"/>
</dbReference>
<name>A0A1U7DBR5_9RHOB</name>
<keyword evidence="2" id="KW-1133">Transmembrane helix</keyword>
<evidence type="ECO:0008006" key="5">
    <source>
        <dbReference type="Google" id="ProtNLM"/>
    </source>
</evidence>
<keyword evidence="4" id="KW-1185">Reference proteome</keyword>
<proteinExistence type="predicted"/>
<gene>
    <name evidence="3" type="ORF">Ga0080559_TMP4783</name>
</gene>
<feature type="compositionally biased region" description="Basic and acidic residues" evidence="1">
    <location>
        <begin position="132"/>
        <end position="143"/>
    </location>
</feature>
<dbReference type="Proteomes" id="UP000186559">
    <property type="component" value="Chromosome"/>
</dbReference>
<evidence type="ECO:0000256" key="1">
    <source>
        <dbReference type="SAM" id="MobiDB-lite"/>
    </source>
</evidence>
<dbReference type="Gene3D" id="1.10.150.20">
    <property type="entry name" value="5' to 3' exonuclease, C-terminal subdomain"/>
    <property type="match status" value="1"/>
</dbReference>
<protein>
    <recommendedName>
        <fullName evidence="5">NADH-quinone oxidoreductase subunit E</fullName>
    </recommendedName>
</protein>
<feature type="region of interest" description="Disordered" evidence="1">
    <location>
        <begin position="63"/>
        <end position="173"/>
    </location>
</feature>
<evidence type="ECO:0000313" key="4">
    <source>
        <dbReference type="Proteomes" id="UP000186559"/>
    </source>
</evidence>
<dbReference type="KEGG" id="tpro:Ga0080559_TMP4783"/>
<keyword evidence="2" id="KW-0812">Transmembrane</keyword>
<feature type="compositionally biased region" description="Low complexity" evidence="1">
    <location>
        <begin position="64"/>
        <end position="97"/>
    </location>
</feature>
<feature type="transmembrane region" description="Helical" evidence="2">
    <location>
        <begin position="32"/>
        <end position="55"/>
    </location>
</feature>
<keyword evidence="2" id="KW-0472">Membrane</keyword>
<dbReference type="STRING" id="1229727.Ga0080559_TMP4783"/>
<reference evidence="3 4" key="1">
    <citation type="submission" date="2016-03" db="EMBL/GenBank/DDBJ databases">
        <title>Deep-sea bacteria in the southern Pacific.</title>
        <authorList>
            <person name="Tang K."/>
        </authorList>
    </citation>
    <scope>NUCLEOTIDE SEQUENCE [LARGE SCALE GENOMIC DNA]</scope>
    <source>
        <strain evidence="3 4">JLT2016</strain>
    </source>
</reference>
<evidence type="ECO:0000313" key="3">
    <source>
        <dbReference type="EMBL" id="APX25579.1"/>
    </source>
</evidence>